<dbReference type="GO" id="GO:0042802">
    <property type="term" value="F:identical protein binding"/>
    <property type="evidence" value="ECO:0007669"/>
    <property type="project" value="UniProtKB-ARBA"/>
</dbReference>
<evidence type="ECO:0000256" key="3">
    <source>
        <dbReference type="ARBA" id="ARBA00011903"/>
    </source>
</evidence>
<dbReference type="PATRIC" id="fig|1423719.4.peg.1356"/>
<dbReference type="AlphaFoldDB" id="A0A0R1HGX3"/>
<evidence type="ECO:0000256" key="13">
    <source>
        <dbReference type="ARBA" id="ARBA00051245"/>
    </source>
</evidence>
<keyword evidence="10" id="KW-0829">Tyrosine-protein kinase</keyword>
<evidence type="ECO:0000256" key="12">
    <source>
        <dbReference type="ARBA" id="ARBA00024964"/>
    </source>
</evidence>
<dbReference type="UniPathway" id="UPA00934"/>
<evidence type="ECO:0000256" key="2">
    <source>
        <dbReference type="ARBA" id="ARBA00007316"/>
    </source>
</evidence>
<dbReference type="GO" id="GO:0005886">
    <property type="term" value="C:plasma membrane"/>
    <property type="evidence" value="ECO:0007669"/>
    <property type="project" value="UniProtKB-ARBA"/>
</dbReference>
<keyword evidence="16" id="KW-1185">Reference proteome</keyword>
<dbReference type="InterPro" id="IPR050445">
    <property type="entry name" value="Bact_polysacc_biosynth/exp"/>
</dbReference>
<keyword evidence="8" id="KW-0067">ATP-binding</keyword>
<sequence length="246" mass="26519">MGVIKMSLFKKDKKLSTDSIDNGVGLITVTQPTSTIAEQFRTVRTNIQFSSIDKEMKVIMATSSGPSAGKSTVITNLAVTYANQGLKVLLIDADMRRPTAHQTFGLSNETGLTNCLTEKDIDIAKAVEETPIENLYVMPAGPTPPNPSELLNTKRMDAILMAVAEQMDMVIIDTPPLISVTDAQIVATKVDGTILVVREGVAKKGAVLKAKELLDTVHARIIGTILNDVSGSDESGYYGGYYGYYK</sequence>
<gene>
    <name evidence="15" type="ORF">FC66_GL001334</name>
</gene>
<dbReference type="EMBL" id="AZDI01000007">
    <property type="protein sequence ID" value="KRK45519.1"/>
    <property type="molecule type" value="Genomic_DNA"/>
</dbReference>
<keyword evidence="7" id="KW-0418">Kinase</keyword>
<dbReference type="InterPro" id="IPR027417">
    <property type="entry name" value="P-loop_NTPase"/>
</dbReference>
<keyword evidence="6" id="KW-0547">Nucleotide-binding</keyword>
<evidence type="ECO:0000256" key="11">
    <source>
        <dbReference type="ARBA" id="ARBA00023169"/>
    </source>
</evidence>
<evidence type="ECO:0000256" key="10">
    <source>
        <dbReference type="ARBA" id="ARBA00023137"/>
    </source>
</evidence>
<dbReference type="NCBIfam" id="TIGR01007">
    <property type="entry name" value="eps_fam"/>
    <property type="match status" value="1"/>
</dbReference>
<dbReference type="GO" id="GO:0004715">
    <property type="term" value="F:non-membrane spanning protein tyrosine kinase activity"/>
    <property type="evidence" value="ECO:0007669"/>
    <property type="project" value="UniProtKB-EC"/>
</dbReference>
<evidence type="ECO:0000256" key="1">
    <source>
        <dbReference type="ARBA" id="ARBA00005132"/>
    </source>
</evidence>
<comment type="catalytic activity">
    <reaction evidence="13">
        <text>L-tyrosyl-[protein] + ATP = O-phospho-L-tyrosyl-[protein] + ADP + H(+)</text>
        <dbReference type="Rhea" id="RHEA:10596"/>
        <dbReference type="Rhea" id="RHEA-COMP:10136"/>
        <dbReference type="Rhea" id="RHEA-COMP:20101"/>
        <dbReference type="ChEBI" id="CHEBI:15378"/>
        <dbReference type="ChEBI" id="CHEBI:30616"/>
        <dbReference type="ChEBI" id="CHEBI:46858"/>
        <dbReference type="ChEBI" id="CHEBI:61978"/>
        <dbReference type="ChEBI" id="CHEBI:456216"/>
        <dbReference type="EC" id="2.7.10.2"/>
    </reaction>
</comment>
<evidence type="ECO:0000256" key="5">
    <source>
        <dbReference type="ARBA" id="ARBA00022679"/>
    </source>
</evidence>
<keyword evidence="5" id="KW-0808">Transferase</keyword>
<evidence type="ECO:0000256" key="6">
    <source>
        <dbReference type="ARBA" id="ARBA00022741"/>
    </source>
</evidence>
<keyword evidence="9" id="KW-0972">Capsule biogenesis/degradation</keyword>
<dbReference type="Pfam" id="PF13614">
    <property type="entry name" value="AAA_31"/>
    <property type="match status" value="1"/>
</dbReference>
<reference evidence="15 16" key="1">
    <citation type="journal article" date="2015" name="Genome Announc.">
        <title>Expanding the biotechnology potential of lactobacilli through comparative genomics of 213 strains and associated genera.</title>
        <authorList>
            <person name="Sun Z."/>
            <person name="Harris H.M."/>
            <person name="McCann A."/>
            <person name="Guo C."/>
            <person name="Argimon S."/>
            <person name="Zhang W."/>
            <person name="Yang X."/>
            <person name="Jeffery I.B."/>
            <person name="Cooney J.C."/>
            <person name="Kagawa T.F."/>
            <person name="Liu W."/>
            <person name="Song Y."/>
            <person name="Salvetti E."/>
            <person name="Wrobel A."/>
            <person name="Rasinkangas P."/>
            <person name="Parkhill J."/>
            <person name="Rea M.C."/>
            <person name="O'Sullivan O."/>
            <person name="Ritari J."/>
            <person name="Douillard F.P."/>
            <person name="Paul Ross R."/>
            <person name="Yang R."/>
            <person name="Briner A.E."/>
            <person name="Felis G.E."/>
            <person name="de Vos W.M."/>
            <person name="Barrangou R."/>
            <person name="Klaenhammer T.R."/>
            <person name="Caufield P.W."/>
            <person name="Cui Y."/>
            <person name="Zhang H."/>
            <person name="O'Toole P.W."/>
        </authorList>
    </citation>
    <scope>NUCLEOTIDE SEQUENCE [LARGE SCALE GENOMIC DNA]</scope>
    <source>
        <strain evidence="15 16">DSM 15638</strain>
    </source>
</reference>
<keyword evidence="11" id="KW-0270">Exopolysaccharide synthesis</keyword>
<evidence type="ECO:0000313" key="16">
    <source>
        <dbReference type="Proteomes" id="UP000051450"/>
    </source>
</evidence>
<comment type="pathway">
    <text evidence="1">Capsule biogenesis; capsule polysaccharide biosynthesis.</text>
</comment>
<dbReference type="CDD" id="cd05387">
    <property type="entry name" value="BY-kinase"/>
    <property type="match status" value="1"/>
</dbReference>
<dbReference type="STRING" id="1423719.FC66_GL001334"/>
<evidence type="ECO:0000256" key="4">
    <source>
        <dbReference type="ARBA" id="ARBA00019200"/>
    </source>
</evidence>
<dbReference type="FunFam" id="3.40.50.300:FF:000527">
    <property type="entry name" value="Tyrosine-protein kinase etk"/>
    <property type="match status" value="1"/>
</dbReference>
<comment type="function">
    <text evidence="12">Involved in the regulation of capsular polysaccharide biosynthesis. Autophosphorylation of CpsD attenuates its activity and reduces the level of encapsulation. May be part of a complex that directs the coordinated polymerization and export to the cell surface of the capsular polysaccharide.</text>
</comment>
<accession>A0A0R1HGX3</accession>
<dbReference type="InterPro" id="IPR025669">
    <property type="entry name" value="AAA_dom"/>
</dbReference>
<feature type="domain" description="AAA" evidence="14">
    <location>
        <begin position="57"/>
        <end position="195"/>
    </location>
</feature>
<evidence type="ECO:0000256" key="8">
    <source>
        <dbReference type="ARBA" id="ARBA00022840"/>
    </source>
</evidence>
<dbReference type="GO" id="GO:0005524">
    <property type="term" value="F:ATP binding"/>
    <property type="evidence" value="ECO:0007669"/>
    <property type="project" value="UniProtKB-KW"/>
</dbReference>
<proteinExistence type="inferred from homology"/>
<comment type="similarity">
    <text evidence="2">Belongs to the CpsD/CapB family.</text>
</comment>
<dbReference type="EC" id="2.7.10.2" evidence="3"/>
<dbReference type="InterPro" id="IPR005702">
    <property type="entry name" value="Wzc-like_C"/>
</dbReference>
<dbReference type="Proteomes" id="UP000051450">
    <property type="component" value="Unassembled WGS sequence"/>
</dbReference>
<dbReference type="Gene3D" id="3.40.50.300">
    <property type="entry name" value="P-loop containing nucleotide triphosphate hydrolases"/>
    <property type="match status" value="1"/>
</dbReference>
<dbReference type="PANTHER" id="PTHR32309">
    <property type="entry name" value="TYROSINE-PROTEIN KINASE"/>
    <property type="match status" value="1"/>
</dbReference>
<dbReference type="SUPFAM" id="SSF52540">
    <property type="entry name" value="P-loop containing nucleoside triphosphate hydrolases"/>
    <property type="match status" value="1"/>
</dbReference>
<organism evidence="15 16">
    <name type="scientific">Dellaglioa algida DSM 15638</name>
    <dbReference type="NCBI Taxonomy" id="1423719"/>
    <lineage>
        <taxon>Bacteria</taxon>
        <taxon>Bacillati</taxon>
        <taxon>Bacillota</taxon>
        <taxon>Bacilli</taxon>
        <taxon>Lactobacillales</taxon>
        <taxon>Lactobacillaceae</taxon>
        <taxon>Dellaglioa</taxon>
    </lineage>
</organism>
<evidence type="ECO:0000256" key="7">
    <source>
        <dbReference type="ARBA" id="ARBA00022777"/>
    </source>
</evidence>
<protein>
    <recommendedName>
        <fullName evidence="4">Tyrosine-protein kinase CpsD</fullName>
        <ecNumber evidence="3">2.7.10.2</ecNumber>
    </recommendedName>
</protein>
<dbReference type="GO" id="GO:0045227">
    <property type="term" value="P:capsule polysaccharide biosynthetic process"/>
    <property type="evidence" value="ECO:0007669"/>
    <property type="project" value="UniProtKB-UniPathway"/>
</dbReference>
<dbReference type="PANTHER" id="PTHR32309:SF13">
    <property type="entry name" value="FERRIC ENTEROBACTIN TRANSPORT PROTEIN FEPE"/>
    <property type="match status" value="1"/>
</dbReference>
<evidence type="ECO:0000259" key="14">
    <source>
        <dbReference type="Pfam" id="PF13614"/>
    </source>
</evidence>
<comment type="caution">
    <text evidence="15">The sequence shown here is derived from an EMBL/GenBank/DDBJ whole genome shotgun (WGS) entry which is preliminary data.</text>
</comment>
<evidence type="ECO:0000313" key="15">
    <source>
        <dbReference type="EMBL" id="KRK45519.1"/>
    </source>
</evidence>
<name>A0A0R1HGX3_9LACO</name>
<evidence type="ECO:0000256" key="9">
    <source>
        <dbReference type="ARBA" id="ARBA00022903"/>
    </source>
</evidence>